<comment type="cofactor">
    <cofactor evidence="1">
        <name>heme</name>
        <dbReference type="ChEBI" id="CHEBI:30413"/>
    </cofactor>
</comment>
<evidence type="ECO:0000256" key="5">
    <source>
        <dbReference type="ARBA" id="ARBA00022617"/>
    </source>
</evidence>
<keyword evidence="12" id="KW-0472">Membrane</keyword>
<keyword evidence="6" id="KW-0812">Transmembrane</keyword>
<evidence type="ECO:0008006" key="17">
    <source>
        <dbReference type="Google" id="ProtNLM"/>
    </source>
</evidence>
<keyword evidence="10 13" id="KW-0408">Iron</keyword>
<name>A0ABP1D4F6_9APHY</name>
<keyword evidence="9 13" id="KW-0560">Oxidoreductase</keyword>
<evidence type="ECO:0000256" key="1">
    <source>
        <dbReference type="ARBA" id="ARBA00001971"/>
    </source>
</evidence>
<reference evidence="16" key="1">
    <citation type="submission" date="2024-04" db="EMBL/GenBank/DDBJ databases">
        <authorList>
            <person name="Shaw F."/>
            <person name="Minotto A."/>
        </authorList>
    </citation>
    <scope>NUCLEOTIDE SEQUENCE [LARGE SCALE GENOMIC DNA]</scope>
</reference>
<dbReference type="PRINTS" id="PR00463">
    <property type="entry name" value="EP450I"/>
</dbReference>
<sequence>MIVSFILLCSLVWILFKVGAREKGLPPGPPTMPVLGNLHQLPTRYTRIQFTSWAEQYGGIFSLKIAHGTTIVITSPRIIREFMDKRSASTADRPPFKLGEIIMDGLNVALAGAGNTWKNMRRAMHMFLTREACSRHLSIQHAEGIQLMYDLLKQPEAVSTHVQRQTISIILSTVFGIRTPRFQNSVASEFADMEHILEEIFEPGAIPPVDLLPVLQYIPEIWAPWKRTCRELRQKYQKIFSGLRDMCETRMKMNRRNGCFLEDVFNQQEKLGLTKPMIAAVGAACLEAGAVTTTSFFQTFILCLVHHPHVQRKAQAVIDDIVGTDRLPTMDDFDQLPYLQAVVHEVHRFFPPIPLGIPHRSTTDETVEGYLIPKGSTIFMNYYGIYHDPKLFDRPESFYPERYLLSEFGTKPGVDATGFRYDLHFGSGRRICPGIHFAGNAIKMNVINLLWAFDFHTTDASPRDEECPIRVDDFLPGIATGPKPFSCVARPRSEAHAELIRSEYTKARPIFSKFEQELSPEEAAFIESW</sequence>
<evidence type="ECO:0000256" key="2">
    <source>
        <dbReference type="ARBA" id="ARBA00004370"/>
    </source>
</evidence>
<gene>
    <name evidence="15" type="ORF">GFSPODELE1_LOCUS3754</name>
</gene>
<dbReference type="Gene3D" id="1.10.630.10">
    <property type="entry name" value="Cytochrome P450"/>
    <property type="match status" value="1"/>
</dbReference>
<accession>A0ABP1D4F6</accession>
<protein>
    <recommendedName>
        <fullName evidence="17">Cytochrome P450</fullName>
    </recommendedName>
</protein>
<evidence type="ECO:0000256" key="12">
    <source>
        <dbReference type="ARBA" id="ARBA00023136"/>
    </source>
</evidence>
<dbReference type="InterPro" id="IPR036396">
    <property type="entry name" value="Cyt_P450_sf"/>
</dbReference>
<keyword evidence="5 13" id="KW-0349">Heme</keyword>
<evidence type="ECO:0000256" key="6">
    <source>
        <dbReference type="ARBA" id="ARBA00022692"/>
    </source>
</evidence>
<organism evidence="15 16">
    <name type="scientific">Somion occarium</name>
    <dbReference type="NCBI Taxonomy" id="3059160"/>
    <lineage>
        <taxon>Eukaryota</taxon>
        <taxon>Fungi</taxon>
        <taxon>Dikarya</taxon>
        <taxon>Basidiomycota</taxon>
        <taxon>Agaricomycotina</taxon>
        <taxon>Agaricomycetes</taxon>
        <taxon>Polyporales</taxon>
        <taxon>Cerrenaceae</taxon>
        <taxon>Somion</taxon>
    </lineage>
</organism>
<dbReference type="Proteomes" id="UP001497453">
    <property type="component" value="Chromosome 2"/>
</dbReference>
<evidence type="ECO:0000256" key="7">
    <source>
        <dbReference type="ARBA" id="ARBA00022723"/>
    </source>
</evidence>
<proteinExistence type="inferred from homology"/>
<dbReference type="InterPro" id="IPR001128">
    <property type="entry name" value="Cyt_P450"/>
</dbReference>
<evidence type="ECO:0000256" key="4">
    <source>
        <dbReference type="ARBA" id="ARBA00010617"/>
    </source>
</evidence>
<dbReference type="InterPro" id="IPR017972">
    <property type="entry name" value="Cyt_P450_CS"/>
</dbReference>
<dbReference type="SUPFAM" id="SSF48264">
    <property type="entry name" value="Cytochrome P450"/>
    <property type="match status" value="1"/>
</dbReference>
<evidence type="ECO:0000313" key="15">
    <source>
        <dbReference type="EMBL" id="CAL1701789.1"/>
    </source>
</evidence>
<evidence type="ECO:0000256" key="13">
    <source>
        <dbReference type="RuleBase" id="RU000461"/>
    </source>
</evidence>
<dbReference type="PANTHER" id="PTHR46300:SF2">
    <property type="entry name" value="CYTOCHROME P450 MONOOXYGENASE ALNH-RELATED"/>
    <property type="match status" value="1"/>
</dbReference>
<comment type="pathway">
    <text evidence="3">Secondary metabolite biosynthesis.</text>
</comment>
<evidence type="ECO:0000256" key="10">
    <source>
        <dbReference type="ARBA" id="ARBA00023004"/>
    </source>
</evidence>
<dbReference type="InterPro" id="IPR050364">
    <property type="entry name" value="Cytochrome_P450_fung"/>
</dbReference>
<keyword evidence="8" id="KW-1133">Transmembrane helix</keyword>
<keyword evidence="14" id="KW-0732">Signal</keyword>
<evidence type="ECO:0000256" key="11">
    <source>
        <dbReference type="ARBA" id="ARBA00023033"/>
    </source>
</evidence>
<feature type="signal peptide" evidence="14">
    <location>
        <begin position="1"/>
        <end position="20"/>
    </location>
</feature>
<evidence type="ECO:0000256" key="9">
    <source>
        <dbReference type="ARBA" id="ARBA00023002"/>
    </source>
</evidence>
<dbReference type="EMBL" id="OZ037945">
    <property type="protein sequence ID" value="CAL1701789.1"/>
    <property type="molecule type" value="Genomic_DNA"/>
</dbReference>
<evidence type="ECO:0000256" key="14">
    <source>
        <dbReference type="SAM" id="SignalP"/>
    </source>
</evidence>
<evidence type="ECO:0000256" key="8">
    <source>
        <dbReference type="ARBA" id="ARBA00022989"/>
    </source>
</evidence>
<dbReference type="PROSITE" id="PS00086">
    <property type="entry name" value="CYTOCHROME_P450"/>
    <property type="match status" value="1"/>
</dbReference>
<keyword evidence="7 13" id="KW-0479">Metal-binding</keyword>
<evidence type="ECO:0000256" key="3">
    <source>
        <dbReference type="ARBA" id="ARBA00005179"/>
    </source>
</evidence>
<dbReference type="PANTHER" id="PTHR46300">
    <property type="entry name" value="P450, PUTATIVE (EUROFUNG)-RELATED-RELATED"/>
    <property type="match status" value="1"/>
</dbReference>
<comment type="subcellular location">
    <subcellularLocation>
        <location evidence="2">Membrane</location>
    </subcellularLocation>
</comment>
<keyword evidence="11 13" id="KW-0503">Monooxygenase</keyword>
<feature type="chain" id="PRO_5047004281" description="Cytochrome P450" evidence="14">
    <location>
        <begin position="21"/>
        <end position="529"/>
    </location>
</feature>
<keyword evidence="16" id="KW-1185">Reference proteome</keyword>
<dbReference type="CDD" id="cd11065">
    <property type="entry name" value="CYP64-like"/>
    <property type="match status" value="1"/>
</dbReference>
<comment type="similarity">
    <text evidence="4 13">Belongs to the cytochrome P450 family.</text>
</comment>
<dbReference type="InterPro" id="IPR002401">
    <property type="entry name" value="Cyt_P450_E_grp-I"/>
</dbReference>
<dbReference type="Pfam" id="PF00067">
    <property type="entry name" value="p450"/>
    <property type="match status" value="1"/>
</dbReference>
<evidence type="ECO:0000313" key="16">
    <source>
        <dbReference type="Proteomes" id="UP001497453"/>
    </source>
</evidence>